<dbReference type="InterPro" id="IPR036661">
    <property type="entry name" value="Luciferase-like_sf"/>
</dbReference>
<dbReference type="PANTHER" id="PTHR30137:SF6">
    <property type="entry name" value="LUCIFERASE-LIKE MONOOXYGENASE"/>
    <property type="match status" value="1"/>
</dbReference>
<dbReference type="EMBL" id="BAAAQA010000012">
    <property type="protein sequence ID" value="GAA2114122.1"/>
    <property type="molecule type" value="Genomic_DNA"/>
</dbReference>
<comment type="similarity">
    <text evidence="1">To bacterial alkanal monooxygenase alpha and beta chains.</text>
</comment>
<keyword evidence="4" id="KW-1185">Reference proteome</keyword>
<dbReference type="SUPFAM" id="SSF51679">
    <property type="entry name" value="Bacterial luciferase-like"/>
    <property type="match status" value="1"/>
</dbReference>
<dbReference type="CDD" id="cd00347">
    <property type="entry name" value="Flavin_utilizing_monoxygenases"/>
    <property type="match status" value="1"/>
</dbReference>
<accession>A0ABN2XNK7</accession>
<dbReference type="InterPro" id="IPR019949">
    <property type="entry name" value="CmoO-like"/>
</dbReference>
<dbReference type="InterPro" id="IPR011251">
    <property type="entry name" value="Luciferase-like_dom"/>
</dbReference>
<organism evidence="3 4">
    <name type="scientific">Kocuria atrinae</name>
    <dbReference type="NCBI Taxonomy" id="592377"/>
    <lineage>
        <taxon>Bacteria</taxon>
        <taxon>Bacillati</taxon>
        <taxon>Actinomycetota</taxon>
        <taxon>Actinomycetes</taxon>
        <taxon>Micrococcales</taxon>
        <taxon>Micrococcaceae</taxon>
        <taxon>Kocuria</taxon>
    </lineage>
</organism>
<reference evidence="3 4" key="1">
    <citation type="journal article" date="2019" name="Int. J. Syst. Evol. Microbiol.">
        <title>The Global Catalogue of Microorganisms (GCM) 10K type strain sequencing project: providing services to taxonomists for standard genome sequencing and annotation.</title>
        <authorList>
            <consortium name="The Broad Institute Genomics Platform"/>
            <consortium name="The Broad Institute Genome Sequencing Center for Infectious Disease"/>
            <person name="Wu L."/>
            <person name="Ma J."/>
        </authorList>
    </citation>
    <scope>NUCLEOTIDE SEQUENCE [LARGE SCALE GENOMIC DNA]</scope>
    <source>
        <strain evidence="3 4">JCM 15914</strain>
    </source>
</reference>
<comment type="caution">
    <text evidence="3">The sequence shown here is derived from an EMBL/GenBank/DDBJ whole genome shotgun (WGS) entry which is preliminary data.</text>
</comment>
<sequence length="343" mass="37424">MVSRVPLSVVDFSSFYDNERPADAFRRSVAMAQKAEQLGYSRVWYSEHHNTSSIASAVPSLVIAHVAAHTSSIRLGAGGVMLPNHSPYVVAEQFGTLEEMYPGRIDLGLGRAPGTDRTTLARALRRPLNGAENFPSDIVELMQYLKGESPFPGIQAVPGRGTNVPVYILGSSLYGAQLAAKLGLPYSFASHLFPPMLEQAVAVYRETFEPSSVMSEPYVIAALNVTAADTEDEAKRIYEEMVRQHILAMHFNGRSASDGEVAQLLASPAGQHYASMLDYYGVGTGDQVADYLQHFTERAQADELMLLVKGPTTESNNRSLELIAESWGLDPDKAAGDPTTWRR</sequence>
<dbReference type="Gene3D" id="3.20.20.30">
    <property type="entry name" value="Luciferase-like domain"/>
    <property type="match status" value="1"/>
</dbReference>
<dbReference type="NCBIfam" id="TIGR03558">
    <property type="entry name" value="oxido_grp_1"/>
    <property type="match status" value="1"/>
</dbReference>
<dbReference type="Proteomes" id="UP001500166">
    <property type="component" value="Unassembled WGS sequence"/>
</dbReference>
<protein>
    <submittedName>
        <fullName evidence="3">LLM class flavin-dependent oxidoreductase</fullName>
    </submittedName>
</protein>
<evidence type="ECO:0000313" key="4">
    <source>
        <dbReference type="Proteomes" id="UP001500166"/>
    </source>
</evidence>
<feature type="domain" description="Luciferase-like" evidence="2">
    <location>
        <begin position="21"/>
        <end position="297"/>
    </location>
</feature>
<dbReference type="RefSeq" id="WP_344224022.1">
    <property type="nucleotide sequence ID" value="NZ_BAAAQA010000012.1"/>
</dbReference>
<dbReference type="InterPro" id="IPR050766">
    <property type="entry name" value="Bact_Lucif_Oxidored"/>
</dbReference>
<dbReference type="Pfam" id="PF00296">
    <property type="entry name" value="Bac_luciferase"/>
    <property type="match status" value="1"/>
</dbReference>
<evidence type="ECO:0000256" key="1">
    <source>
        <dbReference type="ARBA" id="ARBA00007789"/>
    </source>
</evidence>
<gene>
    <name evidence="3" type="ORF">GCM10009824_11120</name>
</gene>
<dbReference type="PANTHER" id="PTHR30137">
    <property type="entry name" value="LUCIFERASE-LIKE MONOOXYGENASE"/>
    <property type="match status" value="1"/>
</dbReference>
<proteinExistence type="predicted"/>
<evidence type="ECO:0000259" key="2">
    <source>
        <dbReference type="Pfam" id="PF00296"/>
    </source>
</evidence>
<evidence type="ECO:0000313" key="3">
    <source>
        <dbReference type="EMBL" id="GAA2114122.1"/>
    </source>
</evidence>
<name>A0ABN2XNK7_9MICC</name>